<dbReference type="EMBL" id="QJTE01000002">
    <property type="protein sequence ID" value="PYE84808.1"/>
    <property type="molecule type" value="Genomic_DNA"/>
</dbReference>
<evidence type="ECO:0000256" key="2">
    <source>
        <dbReference type="ARBA" id="ARBA00023169"/>
    </source>
</evidence>
<comment type="similarity">
    <text evidence="1">Belongs to the bacterial sugar transferase family.</text>
</comment>
<dbReference type="AlphaFoldDB" id="A0A318T8W2"/>
<dbReference type="PANTHER" id="PTHR30576:SF0">
    <property type="entry name" value="UNDECAPRENYL-PHOSPHATE N-ACETYLGALACTOSAMINYL 1-PHOSPHATE TRANSFERASE-RELATED"/>
    <property type="match status" value="1"/>
</dbReference>
<evidence type="ECO:0000313" key="5">
    <source>
        <dbReference type="Proteomes" id="UP000248311"/>
    </source>
</evidence>
<evidence type="ECO:0000259" key="3">
    <source>
        <dbReference type="Pfam" id="PF02397"/>
    </source>
</evidence>
<organism evidence="4 5">
    <name type="scientific">Pseudoroseicyclus aestuarii</name>
    <dbReference type="NCBI Taxonomy" id="1795041"/>
    <lineage>
        <taxon>Bacteria</taxon>
        <taxon>Pseudomonadati</taxon>
        <taxon>Pseudomonadota</taxon>
        <taxon>Alphaproteobacteria</taxon>
        <taxon>Rhodobacterales</taxon>
        <taxon>Paracoccaceae</taxon>
        <taxon>Pseudoroseicyclus</taxon>
    </lineage>
</organism>
<accession>A0A318T8W2</accession>
<evidence type="ECO:0000256" key="1">
    <source>
        <dbReference type="ARBA" id="ARBA00006464"/>
    </source>
</evidence>
<gene>
    <name evidence="4" type="ORF">DFP88_102611</name>
</gene>
<dbReference type="Proteomes" id="UP000248311">
    <property type="component" value="Unassembled WGS sequence"/>
</dbReference>
<protein>
    <submittedName>
        <fullName evidence="4">Lipopolysaccharide/colanic/teichoic acid biosynthesis glycosyltransferase</fullName>
    </submittedName>
</protein>
<evidence type="ECO:0000313" key="4">
    <source>
        <dbReference type="EMBL" id="PYE84808.1"/>
    </source>
</evidence>
<dbReference type="RefSeq" id="WP_110813857.1">
    <property type="nucleotide sequence ID" value="NZ_QJTE01000002.1"/>
</dbReference>
<sequence length="220" mass="24658">MTASKRALDLGLSLLLAAVLAPLLLVLIALLWATEGRPIFYIAERMKTPQQPFALVKLRTMRPSPPGTEAGVTGGDKSARMSRLHRLLRASRADEIPQLWNVIRGDMSLVGPRPPLRLYVEAFPETYARVLRSRPGVTGLASLRFHAHEERLLAACRSPEETDAVYRRRCVPRKATLDLIYASRRSLCFDLALIGETARRPLQGLFRRGRRGETDHETTP</sequence>
<feature type="domain" description="Bacterial sugar transferase" evidence="3">
    <location>
        <begin position="5"/>
        <end position="200"/>
    </location>
</feature>
<dbReference type="OrthoDB" id="9808602at2"/>
<keyword evidence="5" id="KW-1185">Reference proteome</keyword>
<dbReference type="PANTHER" id="PTHR30576">
    <property type="entry name" value="COLANIC BIOSYNTHESIS UDP-GLUCOSE LIPID CARRIER TRANSFERASE"/>
    <property type="match status" value="1"/>
</dbReference>
<name>A0A318T8W2_9RHOB</name>
<keyword evidence="2" id="KW-0270">Exopolysaccharide synthesis</keyword>
<proteinExistence type="inferred from homology"/>
<dbReference type="GO" id="GO:0016780">
    <property type="term" value="F:phosphotransferase activity, for other substituted phosphate groups"/>
    <property type="evidence" value="ECO:0007669"/>
    <property type="project" value="TreeGrafter"/>
</dbReference>
<comment type="caution">
    <text evidence="4">The sequence shown here is derived from an EMBL/GenBank/DDBJ whole genome shotgun (WGS) entry which is preliminary data.</text>
</comment>
<dbReference type="InterPro" id="IPR003362">
    <property type="entry name" value="Bact_transf"/>
</dbReference>
<reference evidence="4 5" key="1">
    <citation type="submission" date="2018-06" db="EMBL/GenBank/DDBJ databases">
        <title>Genomic Encyclopedia of Type Strains, Phase III (KMG-III): the genomes of soil and plant-associated and newly described type strains.</title>
        <authorList>
            <person name="Whitman W."/>
        </authorList>
    </citation>
    <scope>NUCLEOTIDE SEQUENCE [LARGE SCALE GENOMIC DNA]</scope>
    <source>
        <strain evidence="4 5">CECT 9025</strain>
    </source>
</reference>
<dbReference type="GO" id="GO:0000271">
    <property type="term" value="P:polysaccharide biosynthetic process"/>
    <property type="evidence" value="ECO:0007669"/>
    <property type="project" value="UniProtKB-KW"/>
</dbReference>
<keyword evidence="4" id="KW-0808">Transferase</keyword>
<dbReference type="Pfam" id="PF02397">
    <property type="entry name" value="Bac_transf"/>
    <property type="match status" value="1"/>
</dbReference>